<accession>A0A6A5US72</accession>
<proteinExistence type="predicted"/>
<keyword evidence="3" id="KW-1185">Reference proteome</keyword>
<dbReference type="EMBL" id="ML976731">
    <property type="protein sequence ID" value="KAF1967504.1"/>
    <property type="molecule type" value="Genomic_DNA"/>
</dbReference>
<feature type="compositionally biased region" description="Polar residues" evidence="1">
    <location>
        <begin position="1"/>
        <end position="29"/>
    </location>
</feature>
<feature type="compositionally biased region" description="Polar residues" evidence="1">
    <location>
        <begin position="51"/>
        <end position="66"/>
    </location>
</feature>
<reference evidence="2" key="1">
    <citation type="journal article" date="2020" name="Stud. Mycol.">
        <title>101 Dothideomycetes genomes: a test case for predicting lifestyles and emergence of pathogens.</title>
        <authorList>
            <person name="Haridas S."/>
            <person name="Albert R."/>
            <person name="Binder M."/>
            <person name="Bloem J."/>
            <person name="Labutti K."/>
            <person name="Salamov A."/>
            <person name="Andreopoulos B."/>
            <person name="Baker S."/>
            <person name="Barry K."/>
            <person name="Bills G."/>
            <person name="Bluhm B."/>
            <person name="Cannon C."/>
            <person name="Castanera R."/>
            <person name="Culley D."/>
            <person name="Daum C."/>
            <person name="Ezra D."/>
            <person name="Gonzalez J."/>
            <person name="Henrissat B."/>
            <person name="Kuo A."/>
            <person name="Liang C."/>
            <person name="Lipzen A."/>
            <person name="Lutzoni F."/>
            <person name="Magnuson J."/>
            <person name="Mondo S."/>
            <person name="Nolan M."/>
            <person name="Ohm R."/>
            <person name="Pangilinan J."/>
            <person name="Park H.-J."/>
            <person name="Ramirez L."/>
            <person name="Alfaro M."/>
            <person name="Sun H."/>
            <person name="Tritt A."/>
            <person name="Yoshinaga Y."/>
            <person name="Zwiers L.-H."/>
            <person name="Turgeon B."/>
            <person name="Goodwin S."/>
            <person name="Spatafora J."/>
            <person name="Crous P."/>
            <person name="Grigoriev I."/>
        </authorList>
    </citation>
    <scope>NUCLEOTIDE SEQUENCE</scope>
    <source>
        <strain evidence="2">CBS 107.79</strain>
    </source>
</reference>
<protein>
    <submittedName>
        <fullName evidence="2">Uncharacterized protein</fullName>
    </submittedName>
</protein>
<feature type="region of interest" description="Disordered" evidence="1">
    <location>
        <begin position="1"/>
        <end position="82"/>
    </location>
</feature>
<evidence type="ECO:0000313" key="2">
    <source>
        <dbReference type="EMBL" id="KAF1967504.1"/>
    </source>
</evidence>
<dbReference type="AlphaFoldDB" id="A0A6A5US72"/>
<feature type="compositionally biased region" description="Basic and acidic residues" evidence="1">
    <location>
        <begin position="68"/>
        <end position="79"/>
    </location>
</feature>
<evidence type="ECO:0000313" key="3">
    <source>
        <dbReference type="Proteomes" id="UP000800036"/>
    </source>
</evidence>
<evidence type="ECO:0000256" key="1">
    <source>
        <dbReference type="SAM" id="MobiDB-lite"/>
    </source>
</evidence>
<sequence length="101" mass="11229">MYRPSQETTVRMTNQGSPNPSSGPGTTKPRQAAEESGVSPIDNLALHSPRNRLTPQHSSRTENPPSSKIKERYQEKVAKESSVISFPYHAYATQQPKAEHQ</sequence>
<organism evidence="2 3">
    <name type="scientific">Bimuria novae-zelandiae CBS 107.79</name>
    <dbReference type="NCBI Taxonomy" id="1447943"/>
    <lineage>
        <taxon>Eukaryota</taxon>
        <taxon>Fungi</taxon>
        <taxon>Dikarya</taxon>
        <taxon>Ascomycota</taxon>
        <taxon>Pezizomycotina</taxon>
        <taxon>Dothideomycetes</taxon>
        <taxon>Pleosporomycetidae</taxon>
        <taxon>Pleosporales</taxon>
        <taxon>Massarineae</taxon>
        <taxon>Didymosphaeriaceae</taxon>
        <taxon>Bimuria</taxon>
    </lineage>
</organism>
<name>A0A6A5US72_9PLEO</name>
<gene>
    <name evidence="2" type="ORF">BU23DRAFT_289095</name>
</gene>
<dbReference type="Proteomes" id="UP000800036">
    <property type="component" value="Unassembled WGS sequence"/>
</dbReference>